<reference evidence="5" key="1">
    <citation type="submission" date="2018-10" db="EMBL/GenBank/DDBJ databases">
        <title>Effector identification in a new, highly contiguous assembly of the strawberry crown rot pathogen Phytophthora cactorum.</title>
        <authorList>
            <person name="Armitage A.D."/>
            <person name="Nellist C.F."/>
            <person name="Bates H."/>
            <person name="Vickerstaff R.J."/>
            <person name="Harrison R.J."/>
        </authorList>
    </citation>
    <scope>NUCLEOTIDE SEQUENCE</scope>
    <source>
        <strain evidence="2">15-7</strain>
        <strain evidence="3">4032</strain>
        <strain evidence="4">4040</strain>
        <strain evidence="5">P415</strain>
        <strain evidence="6">P421</strain>
    </source>
</reference>
<feature type="domain" description="Reverse transcriptase/retrotransposon-derived protein RNase H-like" evidence="1">
    <location>
        <begin position="217"/>
        <end position="311"/>
    </location>
</feature>
<accession>A0A8T1JSQ7</accession>
<evidence type="ECO:0000313" key="2">
    <source>
        <dbReference type="EMBL" id="KAG2809553.1"/>
    </source>
</evidence>
<organism evidence="5 7">
    <name type="scientific">Phytophthora cactorum</name>
    <dbReference type="NCBI Taxonomy" id="29920"/>
    <lineage>
        <taxon>Eukaryota</taxon>
        <taxon>Sar</taxon>
        <taxon>Stramenopiles</taxon>
        <taxon>Oomycota</taxon>
        <taxon>Peronosporomycetes</taxon>
        <taxon>Peronosporales</taxon>
        <taxon>Peronosporaceae</taxon>
        <taxon>Phytophthora</taxon>
    </lineage>
</organism>
<dbReference type="EMBL" id="RCMV01002897">
    <property type="protein sequence ID" value="KAG3200724.1"/>
    <property type="molecule type" value="Genomic_DNA"/>
</dbReference>
<dbReference type="EMBL" id="RCMI01002689">
    <property type="protein sequence ID" value="KAG2875225.1"/>
    <property type="molecule type" value="Genomic_DNA"/>
</dbReference>
<evidence type="ECO:0000313" key="5">
    <source>
        <dbReference type="EMBL" id="KAG2957325.1"/>
    </source>
</evidence>
<dbReference type="Proteomes" id="UP000735874">
    <property type="component" value="Unassembled WGS sequence"/>
</dbReference>
<dbReference type="EMBL" id="RCMG01002488">
    <property type="protein sequence ID" value="KAG2809553.1"/>
    <property type="molecule type" value="Genomic_DNA"/>
</dbReference>
<sequence length="329" mass="36855">MIDNALWGFVQPKGRWKRYAGRMHEAELQSLAKRRETDEASLEDTTNGAAIRTKFTADHEASRSVDPLQELVNSPDADMFSTGEPDESSLVPVLERRSFVDDICFGGETFDSCLATLDRLLARFEECRTSVSFTKSLFIKSNVDFLSHEVSRVGIRDDSKKMQAIAVLPFPTSKKGMQSFLGALNYYGRFIQDFAVYGAALYQLKDGGSDGGDLSAAKASFAMLQTKVAEAPILRHFDRSREVHIMLFANARALSATLLQEHESTLHPVLFRGRVLKDAEMNYHPAEKEVLALLLMLKACFTTIAGKRIKVYTRFSTLEWLTKSKTLFG</sequence>
<evidence type="ECO:0000313" key="4">
    <source>
        <dbReference type="EMBL" id="KAG2879519.1"/>
    </source>
</evidence>
<dbReference type="VEuPathDB" id="FungiDB:PC110_g22782"/>
<gene>
    <name evidence="2" type="ORF">PC113_g23867</name>
    <name evidence="3" type="ORF">PC115_g23959</name>
    <name evidence="4" type="ORF">PC117_g26745</name>
    <name evidence="5" type="ORF">PC118_g24075</name>
    <name evidence="6" type="ORF">PC129_g23740</name>
</gene>
<dbReference type="Proteomes" id="UP000774804">
    <property type="component" value="Unassembled WGS sequence"/>
</dbReference>
<dbReference type="Proteomes" id="UP000736787">
    <property type="component" value="Unassembled WGS sequence"/>
</dbReference>
<dbReference type="EMBL" id="RCMK01002648">
    <property type="protein sequence ID" value="KAG2879519.1"/>
    <property type="molecule type" value="Genomic_DNA"/>
</dbReference>
<evidence type="ECO:0000313" key="3">
    <source>
        <dbReference type="EMBL" id="KAG2875225.1"/>
    </source>
</evidence>
<name>A0A8T1JSQ7_9STRA</name>
<dbReference type="InterPro" id="IPR043502">
    <property type="entry name" value="DNA/RNA_pol_sf"/>
</dbReference>
<dbReference type="AlphaFoldDB" id="A0A8T1JSQ7"/>
<proteinExistence type="predicted"/>
<dbReference type="InterPro" id="IPR041577">
    <property type="entry name" value="RT_RNaseH_2"/>
</dbReference>
<protein>
    <recommendedName>
        <fullName evidence="1">Reverse transcriptase/retrotransposon-derived protein RNase H-like domain-containing protein</fullName>
    </recommendedName>
</protein>
<dbReference type="Pfam" id="PF17919">
    <property type="entry name" value="RT_RNaseH_2"/>
    <property type="match status" value="1"/>
</dbReference>
<dbReference type="Gene3D" id="3.30.70.270">
    <property type="match status" value="2"/>
</dbReference>
<dbReference type="SUPFAM" id="SSF56672">
    <property type="entry name" value="DNA/RNA polymerases"/>
    <property type="match status" value="1"/>
</dbReference>
<dbReference type="InterPro" id="IPR051320">
    <property type="entry name" value="Viral_Replic_Matur_Polypro"/>
</dbReference>
<dbReference type="EMBL" id="RCML01002649">
    <property type="protein sequence ID" value="KAG2957325.1"/>
    <property type="molecule type" value="Genomic_DNA"/>
</dbReference>
<dbReference type="PANTHER" id="PTHR33064">
    <property type="entry name" value="POL PROTEIN"/>
    <property type="match status" value="1"/>
</dbReference>
<comment type="caution">
    <text evidence="5">The sequence shown here is derived from an EMBL/GenBank/DDBJ whole genome shotgun (WGS) entry which is preliminary data.</text>
</comment>
<evidence type="ECO:0000259" key="1">
    <source>
        <dbReference type="Pfam" id="PF17919"/>
    </source>
</evidence>
<evidence type="ECO:0000313" key="6">
    <source>
        <dbReference type="EMBL" id="KAG3200724.1"/>
    </source>
</evidence>
<dbReference type="Proteomes" id="UP000697107">
    <property type="component" value="Unassembled WGS sequence"/>
</dbReference>
<evidence type="ECO:0000313" key="7">
    <source>
        <dbReference type="Proteomes" id="UP000697107"/>
    </source>
</evidence>
<dbReference type="InterPro" id="IPR043128">
    <property type="entry name" value="Rev_trsase/Diguanyl_cyclase"/>
</dbReference>
<dbReference type="PANTHER" id="PTHR33064:SF37">
    <property type="entry name" value="RIBONUCLEASE H"/>
    <property type="match status" value="1"/>
</dbReference>
<dbReference type="Proteomes" id="UP000760860">
    <property type="component" value="Unassembled WGS sequence"/>
</dbReference>